<accession>A0A0Q4B9M2</accession>
<protein>
    <submittedName>
        <fullName evidence="2">Uncharacterized protein</fullName>
    </submittedName>
</protein>
<keyword evidence="3" id="KW-1185">Reference proteome</keyword>
<evidence type="ECO:0000313" key="3">
    <source>
        <dbReference type="Proteomes" id="UP000054172"/>
    </source>
</evidence>
<reference evidence="2 3" key="1">
    <citation type="submission" date="2015-08" db="EMBL/GenBank/DDBJ databases">
        <title>Candidatus Bacteriodes Periocalifornicus.</title>
        <authorList>
            <person name="McLean J.S."/>
            <person name="Kelley S."/>
        </authorList>
    </citation>
    <scope>NUCLEOTIDE SEQUENCE [LARGE SCALE GENOMIC DNA]</scope>
    <source>
        <strain evidence="2">12B</strain>
    </source>
</reference>
<dbReference type="EMBL" id="LIIK01000007">
    <property type="protein sequence ID" value="KQM09317.1"/>
    <property type="molecule type" value="Genomic_DNA"/>
</dbReference>
<name>A0A0Q4B9M2_9BACT</name>
<comment type="caution">
    <text evidence="2">The sequence shown here is derived from an EMBL/GenBank/DDBJ whole genome shotgun (WGS) entry which is preliminary data.</text>
</comment>
<dbReference type="EMBL" id="LIIK01000007">
    <property type="protein sequence ID" value="KQM09338.1"/>
    <property type="molecule type" value="Genomic_DNA"/>
</dbReference>
<evidence type="ECO:0000313" key="2">
    <source>
        <dbReference type="EMBL" id="KQM09338.1"/>
    </source>
</evidence>
<sequence>MNDSEGCSQQNLGSKSEAIMRTIKEKSVVKLAVYDNTFEAFNMLKDILHELVNDLNPGLQGMDHRIRMEYRDRGKFEAEVRLASDILLFSMHTNVFEFDRSHSVWKLAYVQENPMNSYCGVINMYNFLADSFKYNRAEDLGYLVGRIFVNRERQYFVEGKRQMGYLCSNFGQGAFTRETLTDIILTAMQYTLEFDLLTPPYDMVKIVTVAQMNTKVESAKIQTGKRLGFKFNSDDVME</sequence>
<dbReference type="PATRIC" id="fig|1702214.3.peg.314"/>
<gene>
    <name evidence="1" type="ORF">AL399_02255</name>
    <name evidence="2" type="ORF">AL399_02410</name>
</gene>
<evidence type="ECO:0000313" key="1">
    <source>
        <dbReference type="EMBL" id="KQM09317.1"/>
    </source>
</evidence>
<dbReference type="AlphaFoldDB" id="A0A0Q4B9M2"/>
<organism evidence="2 3">
    <name type="scientific">Candidatus [Bacteroides] periocalifornicus</name>
    <dbReference type="NCBI Taxonomy" id="1702214"/>
    <lineage>
        <taxon>Bacteria</taxon>
        <taxon>Pseudomonadati</taxon>
        <taxon>Bacteroidota</taxon>
    </lineage>
</organism>
<proteinExistence type="predicted"/>
<dbReference type="STRING" id="1702214.AL399_02255"/>
<dbReference type="Proteomes" id="UP000054172">
    <property type="component" value="Unassembled WGS sequence"/>
</dbReference>